<dbReference type="InterPro" id="IPR017735">
    <property type="entry name" value="T6SS_FHA"/>
</dbReference>
<keyword evidence="4" id="KW-1185">Reference proteome</keyword>
<evidence type="ECO:0000259" key="2">
    <source>
        <dbReference type="PROSITE" id="PS50006"/>
    </source>
</evidence>
<feature type="compositionally biased region" description="Low complexity" evidence="1">
    <location>
        <begin position="254"/>
        <end position="267"/>
    </location>
</feature>
<feature type="domain" description="FHA" evidence="2">
    <location>
        <begin position="28"/>
        <end position="78"/>
    </location>
</feature>
<organism evidence="3 4">
    <name type="scientific">Marinagarivorans cellulosilyticus</name>
    <dbReference type="NCBI Taxonomy" id="2721545"/>
    <lineage>
        <taxon>Bacteria</taxon>
        <taxon>Pseudomonadati</taxon>
        <taxon>Pseudomonadota</taxon>
        <taxon>Gammaproteobacteria</taxon>
        <taxon>Cellvibrionales</taxon>
        <taxon>Cellvibrionaceae</taxon>
        <taxon>Marinagarivorans</taxon>
    </lineage>
</organism>
<dbReference type="SMART" id="SM00240">
    <property type="entry name" value="FHA"/>
    <property type="match status" value="1"/>
</dbReference>
<proteinExistence type="predicted"/>
<gene>
    <name evidence="3" type="ORF">MARGE09_P1079</name>
</gene>
<feature type="compositionally biased region" description="Low complexity" evidence="1">
    <location>
        <begin position="295"/>
        <end position="305"/>
    </location>
</feature>
<name>A0AAN1WFY4_9GAMM</name>
<dbReference type="InterPro" id="IPR000253">
    <property type="entry name" value="FHA_dom"/>
</dbReference>
<dbReference type="KEGG" id="marq:MARGE09_P1079"/>
<dbReference type="Pfam" id="PF00498">
    <property type="entry name" value="FHA"/>
    <property type="match status" value="1"/>
</dbReference>
<feature type="region of interest" description="Disordered" evidence="1">
    <location>
        <begin position="206"/>
        <end position="305"/>
    </location>
</feature>
<feature type="compositionally biased region" description="Pro residues" evidence="1">
    <location>
        <begin position="273"/>
        <end position="294"/>
    </location>
</feature>
<dbReference type="PROSITE" id="PS50006">
    <property type="entry name" value="FHA_DOMAIN"/>
    <property type="match status" value="1"/>
</dbReference>
<dbReference type="EMBL" id="AP023086">
    <property type="protein sequence ID" value="BCD96879.1"/>
    <property type="molecule type" value="Genomic_DNA"/>
</dbReference>
<dbReference type="Gene3D" id="2.60.200.20">
    <property type="match status" value="1"/>
</dbReference>
<protein>
    <submittedName>
        <fullName evidence="3">Type VI secretion system protein</fullName>
    </submittedName>
</protein>
<evidence type="ECO:0000256" key="1">
    <source>
        <dbReference type="SAM" id="MobiDB-lite"/>
    </source>
</evidence>
<dbReference type="SUPFAM" id="SSF49879">
    <property type="entry name" value="SMAD/FHA domain"/>
    <property type="match status" value="1"/>
</dbReference>
<dbReference type="NCBIfam" id="TIGR03354">
    <property type="entry name" value="VI_FHA"/>
    <property type="match status" value="1"/>
</dbReference>
<dbReference type="RefSeq" id="WP_236986361.1">
    <property type="nucleotide sequence ID" value="NZ_AP023086.1"/>
</dbReference>
<reference evidence="3 4" key="1">
    <citation type="journal article" date="2022" name="IScience">
        <title>An ultrasensitive nanofiber-based assay for enzymatic hydrolysis and deep-sea microbial degradation of cellulose.</title>
        <authorList>
            <person name="Tsudome M."/>
            <person name="Tachioka M."/>
            <person name="Miyazaki M."/>
            <person name="Uchimura K."/>
            <person name="Tsuda M."/>
            <person name="Takaki Y."/>
            <person name="Deguchi S."/>
        </authorList>
    </citation>
    <scope>NUCLEOTIDE SEQUENCE [LARGE SCALE GENOMIC DNA]</scope>
    <source>
        <strain evidence="3 4">GE09</strain>
    </source>
</reference>
<evidence type="ECO:0000313" key="3">
    <source>
        <dbReference type="EMBL" id="BCD96879.1"/>
    </source>
</evidence>
<accession>A0AAN1WFY4</accession>
<dbReference type="Pfam" id="PF20232">
    <property type="entry name" value="T6SS_FHA_C"/>
    <property type="match status" value="1"/>
</dbReference>
<sequence length="562" mass="59144">MELVLTVVQAPPGTNSQDQQYVLTTAGGTIGRAETSACHLPCPDRVVSSQHASIQYQGGQFCLVDVSKNGTEVNGSAAPKGDGAPLALSNGDLIQCGRFQLSVALSNGEMAALPKGLGSADFLSNAPALSPTPAFPAAATSDGFATPKDAFADSVAAPASDSLDDWLSSPSTSANTPATTASTPPAAGMAGWGTVAEKSKGEVCPVEALGGDNFDEPERDIFGNPVDGSKEPKEDLSAPSPSAWEDDEWWKGESAISPSPASSAHIHVNPVSEAPPAPAIPTQVPTPSPTPRPSAAPTFAPAAPAATKDAFAGSHQNIDASNIDDVLGFDSTPAAPADSMQIEPAFPTETPSSAAAIRQTATDTSDSFGRHLGVNPKTQLPEQELKTLGAKIIRNTVSRLMELIKARTNIKNELRVQHTTLQAQDNNPLKFSVTSDDAVGVLFSESRSTSFMAPDEAIDDSFDDLSDHQIAVMAGMQAAYDHMFKQFSPTKLEALFNTKGGLLGNKRAANWEAFKNHYQRLTGDREATYNQLFGQTFAKHYEQRLAELKSQRMVRAPQSSGQ</sequence>
<dbReference type="InterPro" id="IPR008984">
    <property type="entry name" value="SMAD_FHA_dom_sf"/>
</dbReference>
<feature type="region of interest" description="Disordered" evidence="1">
    <location>
        <begin position="160"/>
        <end position="191"/>
    </location>
</feature>
<dbReference type="InterPro" id="IPR046883">
    <property type="entry name" value="T6SS_FHA_C"/>
</dbReference>
<dbReference type="AlphaFoldDB" id="A0AAN1WFY4"/>
<evidence type="ECO:0000313" key="4">
    <source>
        <dbReference type="Proteomes" id="UP001320119"/>
    </source>
</evidence>
<dbReference type="CDD" id="cd00060">
    <property type="entry name" value="FHA"/>
    <property type="match status" value="1"/>
</dbReference>
<feature type="compositionally biased region" description="Low complexity" evidence="1">
    <location>
        <begin position="160"/>
        <end position="187"/>
    </location>
</feature>
<dbReference type="Proteomes" id="UP001320119">
    <property type="component" value="Chromosome"/>
</dbReference>